<dbReference type="Proteomes" id="UP000887565">
    <property type="component" value="Unplaced"/>
</dbReference>
<feature type="region of interest" description="Disordered" evidence="1">
    <location>
        <begin position="27"/>
        <end position="50"/>
    </location>
</feature>
<reference evidence="3" key="1">
    <citation type="submission" date="2022-11" db="UniProtKB">
        <authorList>
            <consortium name="WormBaseParasite"/>
        </authorList>
    </citation>
    <scope>IDENTIFICATION</scope>
</reference>
<feature type="compositionally biased region" description="Low complexity" evidence="1">
    <location>
        <begin position="36"/>
        <end position="50"/>
    </location>
</feature>
<dbReference type="WBParaSite" id="nRc.2.0.1.t35617-RA">
    <property type="protein sequence ID" value="nRc.2.0.1.t35617-RA"/>
    <property type="gene ID" value="nRc.2.0.1.g35617"/>
</dbReference>
<keyword evidence="2" id="KW-1185">Reference proteome</keyword>
<protein>
    <submittedName>
        <fullName evidence="3">Uncharacterized protein</fullName>
    </submittedName>
</protein>
<evidence type="ECO:0000313" key="3">
    <source>
        <dbReference type="WBParaSite" id="nRc.2.0.1.t35617-RA"/>
    </source>
</evidence>
<sequence>MVANPSLITSVVVVEKFLVSDEAGDLAPNRAKNRSKPSSSAAVVSSSQASKRSFFPLQDYCQLSSFLNSAT</sequence>
<dbReference type="AlphaFoldDB" id="A0A915KA95"/>
<accession>A0A915KA95</accession>
<organism evidence="2 3">
    <name type="scientific">Romanomermis culicivorax</name>
    <name type="common">Nematode worm</name>
    <dbReference type="NCBI Taxonomy" id="13658"/>
    <lineage>
        <taxon>Eukaryota</taxon>
        <taxon>Metazoa</taxon>
        <taxon>Ecdysozoa</taxon>
        <taxon>Nematoda</taxon>
        <taxon>Enoplea</taxon>
        <taxon>Dorylaimia</taxon>
        <taxon>Mermithida</taxon>
        <taxon>Mermithoidea</taxon>
        <taxon>Mermithidae</taxon>
        <taxon>Romanomermis</taxon>
    </lineage>
</organism>
<name>A0A915KA95_ROMCU</name>
<evidence type="ECO:0000256" key="1">
    <source>
        <dbReference type="SAM" id="MobiDB-lite"/>
    </source>
</evidence>
<proteinExistence type="predicted"/>
<evidence type="ECO:0000313" key="2">
    <source>
        <dbReference type="Proteomes" id="UP000887565"/>
    </source>
</evidence>